<comment type="caution">
    <text evidence="3">The sequence shown here is derived from an EMBL/GenBank/DDBJ whole genome shotgun (WGS) entry which is preliminary data.</text>
</comment>
<feature type="transmembrane region" description="Helical" evidence="2">
    <location>
        <begin position="178"/>
        <end position="204"/>
    </location>
</feature>
<organism evidence="3 4">
    <name type="scientific">Adlercreutzia shanghongiae</name>
    <dbReference type="NCBI Taxonomy" id="3111773"/>
    <lineage>
        <taxon>Bacteria</taxon>
        <taxon>Bacillati</taxon>
        <taxon>Actinomycetota</taxon>
        <taxon>Coriobacteriia</taxon>
        <taxon>Eggerthellales</taxon>
        <taxon>Eggerthellaceae</taxon>
        <taxon>Adlercreutzia</taxon>
    </lineage>
</organism>
<feature type="region of interest" description="Disordered" evidence="1">
    <location>
        <begin position="143"/>
        <end position="166"/>
    </location>
</feature>
<reference evidence="3 4" key="1">
    <citation type="submission" date="2024-01" db="EMBL/GenBank/DDBJ databases">
        <title>novel species in genus Adlercreutzia.</title>
        <authorList>
            <person name="Liu X."/>
        </authorList>
    </citation>
    <scope>NUCLEOTIDE SEQUENCE [LARGE SCALE GENOMIC DNA]</scope>
    <source>
        <strain evidence="3 4">R22</strain>
    </source>
</reference>
<dbReference type="RefSeq" id="WP_326438767.1">
    <property type="nucleotide sequence ID" value="NZ_JAYMFH010000011.1"/>
</dbReference>
<gene>
    <name evidence="3" type="ORF">VJ920_07960</name>
</gene>
<sequence length="450" mass="48000">MDENNNLNAAPVPEGGEPQQPQQPGLPVEAPAEAIAQPPAEAPAVENPFAGFTPPAAEPATQPAAQPYAAPAAQPATPYTAPSAQGAEAPAARSTEPYYAAPAAAQQPAQPYGYEGYQPTASFGQAPADSYQQAGYQQSAYQPYGAAQQPPVPPTPPVQNVYPGYEPPSANQKRRWPWFLLGLALGLVIGMGGCASCVGIMALADYDDYDTYDYTNDSYRYDYDNDYDYDSPYHTWPPEDSYGLQDGADSDDAAGLFTYDEVLAVFEPEGIEPGEPGEGNVCAKGIYTVGPEGQIPAGLYYLEGSNEKLSHYYLFDGEGGRYNVDDSVQYFGNYYADLDEGDLIVFDPGEDVVMHPASPTSTNPTAPYNNGCYRVGIDIPAGSYTITAYTVGEGETDEDSAAYVMKDLDFDEDSIVDTQYVIPGGKQVVTVTDGQYLELFAATATPVAQG</sequence>
<evidence type="ECO:0000256" key="2">
    <source>
        <dbReference type="SAM" id="Phobius"/>
    </source>
</evidence>
<keyword evidence="2" id="KW-0472">Membrane</keyword>
<dbReference type="EMBL" id="JAYMFH010000011">
    <property type="protein sequence ID" value="MEC4295243.1"/>
    <property type="molecule type" value="Genomic_DNA"/>
</dbReference>
<evidence type="ECO:0000313" key="4">
    <source>
        <dbReference type="Proteomes" id="UP001343724"/>
    </source>
</evidence>
<dbReference type="Proteomes" id="UP001343724">
    <property type="component" value="Unassembled WGS sequence"/>
</dbReference>
<accession>A0ABU6IZV2</accession>
<keyword evidence="2" id="KW-1133">Transmembrane helix</keyword>
<keyword evidence="2" id="KW-0812">Transmembrane</keyword>
<proteinExistence type="predicted"/>
<evidence type="ECO:0000256" key="1">
    <source>
        <dbReference type="SAM" id="MobiDB-lite"/>
    </source>
</evidence>
<feature type="compositionally biased region" description="Low complexity" evidence="1">
    <location>
        <begin position="11"/>
        <end position="95"/>
    </location>
</feature>
<keyword evidence="4" id="KW-1185">Reference proteome</keyword>
<feature type="region of interest" description="Disordered" evidence="1">
    <location>
        <begin position="1"/>
        <end position="95"/>
    </location>
</feature>
<evidence type="ECO:0000313" key="3">
    <source>
        <dbReference type="EMBL" id="MEC4295243.1"/>
    </source>
</evidence>
<name>A0ABU6IZV2_9ACTN</name>
<protein>
    <submittedName>
        <fullName evidence="3">Uncharacterized protein</fullName>
    </submittedName>
</protein>